<organism evidence="1 2">
    <name type="scientific">Mytilus coruscus</name>
    <name type="common">Sea mussel</name>
    <dbReference type="NCBI Taxonomy" id="42192"/>
    <lineage>
        <taxon>Eukaryota</taxon>
        <taxon>Metazoa</taxon>
        <taxon>Spiralia</taxon>
        <taxon>Lophotrochozoa</taxon>
        <taxon>Mollusca</taxon>
        <taxon>Bivalvia</taxon>
        <taxon>Autobranchia</taxon>
        <taxon>Pteriomorphia</taxon>
        <taxon>Mytilida</taxon>
        <taxon>Mytiloidea</taxon>
        <taxon>Mytilidae</taxon>
        <taxon>Mytilinae</taxon>
        <taxon>Mytilus</taxon>
    </lineage>
</organism>
<name>A0A6J8E9P3_MYTCO</name>
<dbReference type="Proteomes" id="UP000507470">
    <property type="component" value="Unassembled WGS sequence"/>
</dbReference>
<sequence length="174" mass="19724">MLDSINITTTSNLMKKNLEFLMKYFVLSIISRVTNELEFLYSKQEFADVKMLLAVCGFSQSNILKDAISQKLGPNIRVIVPEGPEVAVLKGAVLYGFEPEMVTARISRFSYGVAVKNIKSTEKGVQMHQMYVSPHSEEFDIHARKGQVLTVGQYLEEHLYVCESNEQSQVCLHR</sequence>
<dbReference type="PANTHER" id="PTHR14187">
    <property type="entry name" value="ALPHA KINASE/ELONGATION FACTOR 2 KINASE"/>
    <property type="match status" value="1"/>
</dbReference>
<proteinExistence type="predicted"/>
<protein>
    <submittedName>
        <fullName evidence="1">Uncharacterized protein</fullName>
    </submittedName>
</protein>
<keyword evidence="2" id="KW-1185">Reference proteome</keyword>
<dbReference type="AlphaFoldDB" id="A0A6J8E9P3"/>
<evidence type="ECO:0000313" key="2">
    <source>
        <dbReference type="Proteomes" id="UP000507470"/>
    </source>
</evidence>
<dbReference type="EMBL" id="CACVKT020008684">
    <property type="protein sequence ID" value="CAC5416776.1"/>
    <property type="molecule type" value="Genomic_DNA"/>
</dbReference>
<evidence type="ECO:0000313" key="1">
    <source>
        <dbReference type="EMBL" id="CAC5416776.1"/>
    </source>
</evidence>
<accession>A0A6J8E9P3</accession>
<reference evidence="1 2" key="1">
    <citation type="submission" date="2020-06" db="EMBL/GenBank/DDBJ databases">
        <authorList>
            <person name="Li R."/>
            <person name="Bekaert M."/>
        </authorList>
    </citation>
    <scope>NUCLEOTIDE SEQUENCE [LARGE SCALE GENOMIC DNA]</scope>
    <source>
        <strain evidence="2">wild</strain>
    </source>
</reference>
<gene>
    <name evidence="1" type="ORF">MCOR_49361</name>
</gene>
<dbReference type="PANTHER" id="PTHR14187:SF5">
    <property type="entry name" value="HEAT SHOCK 70 KDA PROTEIN 12A"/>
    <property type="match status" value="1"/>
</dbReference>
<dbReference type="OrthoDB" id="2963168at2759"/>